<evidence type="ECO:0000313" key="8">
    <source>
        <dbReference type="EMBL" id="GAA4004160.1"/>
    </source>
</evidence>
<evidence type="ECO:0000256" key="1">
    <source>
        <dbReference type="ARBA" id="ARBA00004453"/>
    </source>
</evidence>
<dbReference type="PANTHER" id="PTHR38097:SF2">
    <property type="entry name" value="DNA-BINDING PROTEIN STPA"/>
    <property type="match status" value="1"/>
</dbReference>
<dbReference type="EMBL" id="BAABBP010000037">
    <property type="protein sequence ID" value="GAA4004160.1"/>
    <property type="molecule type" value="Genomic_DNA"/>
</dbReference>
<dbReference type="Pfam" id="PF00816">
    <property type="entry name" value="Histone_HNS"/>
    <property type="match status" value="1"/>
</dbReference>
<keyword evidence="5" id="KW-0175">Coiled coil</keyword>
<evidence type="ECO:0000313" key="9">
    <source>
        <dbReference type="Proteomes" id="UP001501627"/>
    </source>
</evidence>
<dbReference type="RefSeq" id="WP_103045665.1">
    <property type="nucleotide sequence ID" value="NZ_BAABBP010000037.1"/>
</dbReference>
<proteinExistence type="inferred from homology"/>
<dbReference type="SUPFAM" id="SSF81273">
    <property type="entry name" value="H-NS histone-like proteins"/>
    <property type="match status" value="1"/>
</dbReference>
<accession>A0ABP7RYY6</accession>
<evidence type="ECO:0000256" key="2">
    <source>
        <dbReference type="ARBA" id="ARBA00010610"/>
    </source>
</evidence>
<feature type="coiled-coil region" evidence="5">
    <location>
        <begin position="5"/>
        <end position="40"/>
    </location>
</feature>
<feature type="domain" description="DNA-binding protein H-NS-like C-terminal" evidence="7">
    <location>
        <begin position="58"/>
        <end position="97"/>
    </location>
</feature>
<dbReference type="SMART" id="SM00528">
    <property type="entry name" value="HNS"/>
    <property type="match status" value="1"/>
</dbReference>
<keyword evidence="9" id="KW-1185">Reference proteome</keyword>
<dbReference type="PANTHER" id="PTHR38097">
    <property type="match status" value="1"/>
</dbReference>
<feature type="region of interest" description="Disordered" evidence="6">
    <location>
        <begin position="52"/>
        <end position="97"/>
    </location>
</feature>
<comment type="caution">
    <text evidence="8">The sequence shown here is derived from an EMBL/GenBank/DDBJ whole genome shotgun (WGS) entry which is preliminary data.</text>
</comment>
<dbReference type="Proteomes" id="UP001501627">
    <property type="component" value="Unassembled WGS sequence"/>
</dbReference>
<dbReference type="InterPro" id="IPR027444">
    <property type="entry name" value="H-NS_C_dom"/>
</dbReference>
<evidence type="ECO:0000256" key="6">
    <source>
        <dbReference type="SAM" id="MobiDB-lite"/>
    </source>
</evidence>
<organism evidence="8 9">
    <name type="scientific">Comamonas faecalis</name>
    <dbReference type="NCBI Taxonomy" id="1387849"/>
    <lineage>
        <taxon>Bacteria</taxon>
        <taxon>Pseudomonadati</taxon>
        <taxon>Pseudomonadota</taxon>
        <taxon>Betaproteobacteria</taxon>
        <taxon>Burkholderiales</taxon>
        <taxon>Comamonadaceae</taxon>
        <taxon>Comamonas</taxon>
    </lineage>
</organism>
<comment type="subcellular location">
    <subcellularLocation>
        <location evidence="1">Cytoplasm</location>
        <location evidence="1">Nucleoid</location>
    </subcellularLocation>
</comment>
<evidence type="ECO:0000256" key="5">
    <source>
        <dbReference type="SAM" id="Coils"/>
    </source>
</evidence>
<gene>
    <name evidence="8" type="ORF">GCM10022279_30130</name>
</gene>
<evidence type="ECO:0000256" key="4">
    <source>
        <dbReference type="ARBA" id="ARBA00023125"/>
    </source>
</evidence>
<sequence length="97" mass="11071">MANSYKELLREREALELKIKEAREKELAEAITRVRALIDEYELTQQDVFPPARAARSASAGTKVAPKYRDPATGQTWTGRGKPPRWIQGQDREQFAI</sequence>
<evidence type="ECO:0000259" key="7">
    <source>
        <dbReference type="SMART" id="SM00528"/>
    </source>
</evidence>
<protein>
    <submittedName>
        <fullName evidence="8">H-NS histone family protein</fullName>
    </submittedName>
</protein>
<evidence type="ECO:0000256" key="3">
    <source>
        <dbReference type="ARBA" id="ARBA00022490"/>
    </source>
</evidence>
<keyword evidence="4" id="KW-0238">DNA-binding</keyword>
<keyword evidence="3" id="KW-0963">Cytoplasm</keyword>
<comment type="similarity">
    <text evidence="2">Belongs to the histone-like protein H-NS family.</text>
</comment>
<dbReference type="Gene3D" id="4.10.430.30">
    <property type="match status" value="1"/>
</dbReference>
<name>A0ABP7RYY6_9BURK</name>
<reference evidence="9" key="1">
    <citation type="journal article" date="2019" name="Int. J. Syst. Evol. Microbiol.">
        <title>The Global Catalogue of Microorganisms (GCM) 10K type strain sequencing project: providing services to taxonomists for standard genome sequencing and annotation.</title>
        <authorList>
            <consortium name="The Broad Institute Genomics Platform"/>
            <consortium name="The Broad Institute Genome Sequencing Center for Infectious Disease"/>
            <person name="Wu L."/>
            <person name="Ma J."/>
        </authorList>
    </citation>
    <scope>NUCLEOTIDE SEQUENCE [LARGE SCALE GENOMIC DNA]</scope>
    <source>
        <strain evidence="9">JCM 17561</strain>
    </source>
</reference>